<reference evidence="3 4" key="1">
    <citation type="submission" date="2015-09" db="EMBL/GenBank/DDBJ databases">
        <title>Complete genome sequence of a benzo[a]pyrene-degrading bacterium Altererythrobacter epoxidivorans CGMCC 1.7731T.</title>
        <authorList>
            <person name="Li Z."/>
            <person name="Cheng H."/>
            <person name="Huo Y."/>
            <person name="Xu X."/>
        </authorList>
    </citation>
    <scope>NUCLEOTIDE SEQUENCE [LARGE SCALE GENOMIC DNA]</scope>
    <source>
        <strain evidence="3 4">CGMCC 1.7731</strain>
    </source>
</reference>
<feature type="region of interest" description="Disordered" evidence="1">
    <location>
        <begin position="85"/>
        <end position="109"/>
    </location>
</feature>
<sequence>MLSTGADGVEDGSVSAGINCGEGTTRGEGSPVGAVVARVVGVAVRGWAGAVPVGCALGVGRGAVVGAAVGALVGVGVGVGVRRVRSRGRTGTTPESSTGPSTSGVEVGLGGSLNELAPTGLAASASAEIRRVETVRMNWIWVQKRTAR</sequence>
<name>A0A0M5KYS3_9SPHN</name>
<dbReference type="AlphaFoldDB" id="A0A0M5KYS3"/>
<accession>A0A0M5KYS3</accession>
<dbReference type="PATRIC" id="fig|361183.4.peg.1809"/>
<protein>
    <submittedName>
        <fullName evidence="3">Uncharacterized protein</fullName>
    </submittedName>
</protein>
<evidence type="ECO:0000313" key="4">
    <source>
        <dbReference type="Proteomes" id="UP000057938"/>
    </source>
</evidence>
<feature type="compositionally biased region" description="Low complexity" evidence="1">
    <location>
        <begin position="89"/>
        <end position="106"/>
    </location>
</feature>
<dbReference type="Proteomes" id="UP000057938">
    <property type="component" value="Chromosome"/>
</dbReference>
<dbReference type="EMBL" id="CP012669">
    <property type="protein sequence ID" value="ALE17124.1"/>
    <property type="molecule type" value="Genomic_DNA"/>
</dbReference>
<evidence type="ECO:0000256" key="1">
    <source>
        <dbReference type="SAM" id="MobiDB-lite"/>
    </source>
</evidence>
<gene>
    <name evidence="3" type="ORF">AMC99_01836</name>
</gene>
<evidence type="ECO:0000313" key="3">
    <source>
        <dbReference type="EMBL" id="ALE17124.1"/>
    </source>
</evidence>
<keyword evidence="2" id="KW-0472">Membrane</keyword>
<dbReference type="KEGG" id="aep:AMC99_01836"/>
<keyword evidence="4" id="KW-1185">Reference proteome</keyword>
<feature type="region of interest" description="Disordered" evidence="1">
    <location>
        <begin position="1"/>
        <end position="29"/>
    </location>
</feature>
<organism evidence="3 4">
    <name type="scientific">Altererythrobacter epoxidivorans</name>
    <dbReference type="NCBI Taxonomy" id="361183"/>
    <lineage>
        <taxon>Bacteria</taxon>
        <taxon>Pseudomonadati</taxon>
        <taxon>Pseudomonadota</taxon>
        <taxon>Alphaproteobacteria</taxon>
        <taxon>Sphingomonadales</taxon>
        <taxon>Erythrobacteraceae</taxon>
        <taxon>Altererythrobacter</taxon>
    </lineage>
</organism>
<keyword evidence="2" id="KW-1133">Transmembrane helix</keyword>
<keyword evidence="2" id="KW-0812">Transmembrane</keyword>
<dbReference type="STRING" id="361183.AMC99_01836"/>
<evidence type="ECO:0000256" key="2">
    <source>
        <dbReference type="SAM" id="Phobius"/>
    </source>
</evidence>
<feature type="transmembrane region" description="Helical" evidence="2">
    <location>
        <begin position="62"/>
        <end position="81"/>
    </location>
</feature>
<proteinExistence type="predicted"/>